<organism evidence="2 3">
    <name type="scientific">Rubroshorea leprosula</name>
    <dbReference type="NCBI Taxonomy" id="152421"/>
    <lineage>
        <taxon>Eukaryota</taxon>
        <taxon>Viridiplantae</taxon>
        <taxon>Streptophyta</taxon>
        <taxon>Embryophyta</taxon>
        <taxon>Tracheophyta</taxon>
        <taxon>Spermatophyta</taxon>
        <taxon>Magnoliopsida</taxon>
        <taxon>eudicotyledons</taxon>
        <taxon>Gunneridae</taxon>
        <taxon>Pentapetalae</taxon>
        <taxon>rosids</taxon>
        <taxon>malvids</taxon>
        <taxon>Malvales</taxon>
        <taxon>Dipterocarpaceae</taxon>
        <taxon>Rubroshorea</taxon>
    </lineage>
</organism>
<protein>
    <submittedName>
        <fullName evidence="2">Uncharacterized protein</fullName>
    </submittedName>
</protein>
<dbReference type="AlphaFoldDB" id="A0AAV5MTA7"/>
<gene>
    <name evidence="2" type="ORF">SLEP1_g58923</name>
</gene>
<reference evidence="2 3" key="1">
    <citation type="journal article" date="2021" name="Commun. Biol.">
        <title>The genome of Shorea leprosula (Dipterocarpaceae) highlights the ecological relevance of drought in aseasonal tropical rainforests.</title>
        <authorList>
            <person name="Ng K.K.S."/>
            <person name="Kobayashi M.J."/>
            <person name="Fawcett J.A."/>
            <person name="Hatakeyama M."/>
            <person name="Paape T."/>
            <person name="Ng C.H."/>
            <person name="Ang C.C."/>
            <person name="Tnah L.H."/>
            <person name="Lee C.T."/>
            <person name="Nishiyama T."/>
            <person name="Sese J."/>
            <person name="O'Brien M.J."/>
            <person name="Copetti D."/>
            <person name="Mohd Noor M.I."/>
            <person name="Ong R.C."/>
            <person name="Putra M."/>
            <person name="Sireger I.Z."/>
            <person name="Indrioko S."/>
            <person name="Kosugi Y."/>
            <person name="Izuno A."/>
            <person name="Isagi Y."/>
            <person name="Lee S.L."/>
            <person name="Shimizu K.K."/>
        </authorList>
    </citation>
    <scope>NUCLEOTIDE SEQUENCE [LARGE SCALE GENOMIC DNA]</scope>
    <source>
        <strain evidence="2">214</strain>
    </source>
</reference>
<dbReference type="Proteomes" id="UP001054252">
    <property type="component" value="Unassembled WGS sequence"/>
</dbReference>
<evidence type="ECO:0000256" key="1">
    <source>
        <dbReference type="SAM" id="MobiDB-lite"/>
    </source>
</evidence>
<proteinExistence type="predicted"/>
<sequence length="33" mass="3794">MGKGLVPEQELQDIGPRKWPVNGKKDLSEFYFS</sequence>
<accession>A0AAV5MTA7</accession>
<evidence type="ECO:0000313" key="3">
    <source>
        <dbReference type="Proteomes" id="UP001054252"/>
    </source>
</evidence>
<comment type="caution">
    <text evidence="2">The sequence shown here is derived from an EMBL/GenBank/DDBJ whole genome shotgun (WGS) entry which is preliminary data.</text>
</comment>
<name>A0AAV5MTA7_9ROSI</name>
<dbReference type="EMBL" id="BPVZ01000672">
    <property type="protein sequence ID" value="GKV52334.1"/>
    <property type="molecule type" value="Genomic_DNA"/>
</dbReference>
<evidence type="ECO:0000313" key="2">
    <source>
        <dbReference type="EMBL" id="GKV52334.1"/>
    </source>
</evidence>
<keyword evidence="3" id="KW-1185">Reference proteome</keyword>
<feature type="region of interest" description="Disordered" evidence="1">
    <location>
        <begin position="1"/>
        <end position="25"/>
    </location>
</feature>